<evidence type="ECO:0000313" key="10">
    <source>
        <dbReference type="Proteomes" id="UP000236846"/>
    </source>
</evidence>
<dbReference type="InterPro" id="IPR031309">
    <property type="entry name" value="Ribosomal_uL5_C"/>
</dbReference>
<organism evidence="9 10">
    <name type="scientific">Candidatus Brennerbacteria bacterium CG11_big_fil_rev_8_21_14_0_20_43_10</name>
    <dbReference type="NCBI Taxonomy" id="1974523"/>
    <lineage>
        <taxon>Bacteria</taxon>
        <taxon>Candidatus Brenneribacteriota</taxon>
    </lineage>
</organism>
<dbReference type="PIRSF" id="PIRSF002161">
    <property type="entry name" value="Ribosomal_L5"/>
    <property type="match status" value="1"/>
</dbReference>
<evidence type="ECO:0000256" key="3">
    <source>
        <dbReference type="ARBA" id="ARBA00023274"/>
    </source>
</evidence>
<comment type="caution">
    <text evidence="9">The sequence shown here is derived from an EMBL/GenBank/DDBJ whole genome shotgun (WGS) entry which is preliminary data.</text>
</comment>
<evidence type="ECO:0000256" key="5">
    <source>
        <dbReference type="ARBA" id="ARBA00035461"/>
    </source>
</evidence>
<dbReference type="InterPro" id="IPR031310">
    <property type="entry name" value="Ribosomal_uL5_N"/>
</dbReference>
<dbReference type="Proteomes" id="UP000236846">
    <property type="component" value="Unassembled WGS sequence"/>
</dbReference>
<comment type="similarity">
    <text evidence="1 6">Belongs to the universal ribosomal protein uL5 family.</text>
</comment>
<keyword evidence="2 6" id="KW-0689">Ribosomal protein</keyword>
<protein>
    <recommendedName>
        <fullName evidence="4">Large ribosomal subunit protein uL5</fullName>
    </recommendedName>
    <alternativeName>
        <fullName evidence="5">50S ribosomal protein L5</fullName>
    </alternativeName>
</protein>
<name>A0A2H0PY21_9BACT</name>
<accession>A0A2H0PY21</accession>
<keyword evidence="3 6" id="KW-0687">Ribonucleoprotein</keyword>
<reference evidence="9 10" key="1">
    <citation type="submission" date="2017-09" db="EMBL/GenBank/DDBJ databases">
        <title>Depth-based differentiation of microbial function through sediment-hosted aquifers and enrichment of novel symbionts in the deep terrestrial subsurface.</title>
        <authorList>
            <person name="Probst A.J."/>
            <person name="Ladd B."/>
            <person name="Jarett J.K."/>
            <person name="Geller-Mcgrath D.E."/>
            <person name="Sieber C.M."/>
            <person name="Emerson J.B."/>
            <person name="Anantharaman K."/>
            <person name="Thomas B.C."/>
            <person name="Malmstrom R."/>
            <person name="Stieglmeier M."/>
            <person name="Klingl A."/>
            <person name="Woyke T."/>
            <person name="Ryan C.M."/>
            <person name="Banfield J.F."/>
        </authorList>
    </citation>
    <scope>NUCLEOTIDE SEQUENCE [LARGE SCALE GENOMIC DNA]</scope>
    <source>
        <strain evidence="9">CG11_big_fil_rev_8_21_14_0_20_43_10</strain>
    </source>
</reference>
<sequence length="188" mass="21366">METLRKQFQTHISKQLQKELEISNSYRVPKLEKIIVNAGFGRLVSGDDKKEQRDRIVKNIMTFVSLITGQRPSARGAHKSVSSFKLRSGDVIGACATLRGKRMYDFVERLIHIVFPRVRDFRGIAAHSVDARGILTVGIKEHEAFPETMAEDFGRSYGVGITFVPTTRKREYALALYRALGILFKHEK</sequence>
<dbReference type="EMBL" id="PCXE01000036">
    <property type="protein sequence ID" value="PIR26165.1"/>
    <property type="molecule type" value="Genomic_DNA"/>
</dbReference>
<evidence type="ECO:0000313" key="9">
    <source>
        <dbReference type="EMBL" id="PIR26165.1"/>
    </source>
</evidence>
<dbReference type="GO" id="GO:1990904">
    <property type="term" value="C:ribonucleoprotein complex"/>
    <property type="evidence" value="ECO:0007669"/>
    <property type="project" value="UniProtKB-KW"/>
</dbReference>
<dbReference type="Pfam" id="PF00281">
    <property type="entry name" value="Ribosomal_L5"/>
    <property type="match status" value="1"/>
</dbReference>
<dbReference type="PANTHER" id="PTHR11994">
    <property type="entry name" value="60S RIBOSOMAL PROTEIN L11-RELATED"/>
    <property type="match status" value="1"/>
</dbReference>
<dbReference type="Pfam" id="PF00673">
    <property type="entry name" value="Ribosomal_L5_C"/>
    <property type="match status" value="1"/>
</dbReference>
<dbReference type="Gene3D" id="3.30.1440.10">
    <property type="match status" value="1"/>
</dbReference>
<proteinExistence type="inferred from homology"/>
<evidence type="ECO:0000259" key="8">
    <source>
        <dbReference type="Pfam" id="PF00673"/>
    </source>
</evidence>
<evidence type="ECO:0000256" key="6">
    <source>
        <dbReference type="RuleBase" id="RU003930"/>
    </source>
</evidence>
<dbReference type="SUPFAM" id="SSF55282">
    <property type="entry name" value="RL5-like"/>
    <property type="match status" value="1"/>
</dbReference>
<dbReference type="FunFam" id="3.30.1440.10:FF:000001">
    <property type="entry name" value="50S ribosomal protein L5"/>
    <property type="match status" value="1"/>
</dbReference>
<evidence type="ECO:0000256" key="4">
    <source>
        <dbReference type="ARBA" id="ARBA00035245"/>
    </source>
</evidence>
<dbReference type="GO" id="GO:0005840">
    <property type="term" value="C:ribosome"/>
    <property type="evidence" value="ECO:0007669"/>
    <property type="project" value="UniProtKB-KW"/>
</dbReference>
<feature type="domain" description="Large ribosomal subunit protein uL5 N-terminal" evidence="7">
    <location>
        <begin position="24"/>
        <end position="87"/>
    </location>
</feature>
<evidence type="ECO:0000259" key="7">
    <source>
        <dbReference type="Pfam" id="PF00281"/>
    </source>
</evidence>
<feature type="domain" description="Large ribosomal subunit protein uL5 C-terminal" evidence="8">
    <location>
        <begin position="92"/>
        <end position="184"/>
    </location>
</feature>
<gene>
    <name evidence="9" type="primary">rplE</name>
    <name evidence="9" type="ORF">COV41_02100</name>
</gene>
<dbReference type="InterPro" id="IPR002132">
    <property type="entry name" value="Ribosomal_uL5"/>
</dbReference>
<evidence type="ECO:0000256" key="2">
    <source>
        <dbReference type="ARBA" id="ARBA00022980"/>
    </source>
</evidence>
<dbReference type="AlphaFoldDB" id="A0A2H0PY21"/>
<dbReference type="GO" id="GO:0006412">
    <property type="term" value="P:translation"/>
    <property type="evidence" value="ECO:0007669"/>
    <property type="project" value="InterPro"/>
</dbReference>
<dbReference type="GO" id="GO:0003735">
    <property type="term" value="F:structural constituent of ribosome"/>
    <property type="evidence" value="ECO:0007669"/>
    <property type="project" value="InterPro"/>
</dbReference>
<evidence type="ECO:0000256" key="1">
    <source>
        <dbReference type="ARBA" id="ARBA00008553"/>
    </source>
</evidence>
<dbReference type="InterPro" id="IPR022803">
    <property type="entry name" value="Ribosomal_uL5_dom_sf"/>
</dbReference>